<reference evidence="2 3" key="1">
    <citation type="journal article" date="2018" name="Nat. Ecol. Evol.">
        <title>Shark genomes provide insights into elasmobranch evolution and the origin of vertebrates.</title>
        <authorList>
            <person name="Hara Y"/>
            <person name="Yamaguchi K"/>
            <person name="Onimaru K"/>
            <person name="Kadota M"/>
            <person name="Koyanagi M"/>
            <person name="Keeley SD"/>
            <person name="Tatsumi K"/>
            <person name="Tanaka K"/>
            <person name="Motone F"/>
            <person name="Kageyama Y"/>
            <person name="Nozu R"/>
            <person name="Adachi N"/>
            <person name="Nishimura O"/>
            <person name="Nakagawa R"/>
            <person name="Tanegashima C"/>
            <person name="Kiyatake I"/>
            <person name="Matsumoto R"/>
            <person name="Murakumo K"/>
            <person name="Nishida K"/>
            <person name="Terakita A"/>
            <person name="Kuratani S"/>
            <person name="Sato K"/>
            <person name="Hyodo S Kuraku.S."/>
        </authorList>
    </citation>
    <scope>NUCLEOTIDE SEQUENCE [LARGE SCALE GENOMIC DNA]</scope>
</reference>
<gene>
    <name evidence="2" type="ORF">chiPu_0025078</name>
</gene>
<name>A0A401TFB1_CHIPU</name>
<organism evidence="2 3">
    <name type="scientific">Chiloscyllium punctatum</name>
    <name type="common">Brownbanded bambooshark</name>
    <name type="synonym">Hemiscyllium punctatum</name>
    <dbReference type="NCBI Taxonomy" id="137246"/>
    <lineage>
        <taxon>Eukaryota</taxon>
        <taxon>Metazoa</taxon>
        <taxon>Chordata</taxon>
        <taxon>Craniata</taxon>
        <taxon>Vertebrata</taxon>
        <taxon>Chondrichthyes</taxon>
        <taxon>Elasmobranchii</taxon>
        <taxon>Galeomorphii</taxon>
        <taxon>Galeoidea</taxon>
        <taxon>Orectolobiformes</taxon>
        <taxon>Hemiscylliidae</taxon>
        <taxon>Chiloscyllium</taxon>
    </lineage>
</organism>
<dbReference type="EMBL" id="BEZZ01051814">
    <property type="protein sequence ID" value="GCC41318.1"/>
    <property type="molecule type" value="Genomic_DNA"/>
</dbReference>
<accession>A0A401TFB1</accession>
<comment type="caution">
    <text evidence="2">The sequence shown here is derived from an EMBL/GenBank/DDBJ whole genome shotgun (WGS) entry which is preliminary data.</text>
</comment>
<dbReference type="Proteomes" id="UP000287033">
    <property type="component" value="Unassembled WGS sequence"/>
</dbReference>
<dbReference type="AlphaFoldDB" id="A0A401TFB1"/>
<keyword evidence="3" id="KW-1185">Reference proteome</keyword>
<evidence type="ECO:0000313" key="3">
    <source>
        <dbReference type="Proteomes" id="UP000287033"/>
    </source>
</evidence>
<protein>
    <submittedName>
        <fullName evidence="2">Uncharacterized protein</fullName>
    </submittedName>
</protein>
<sequence length="76" mass="8318">MRSTAPGREEAYPWCHQALWDTGGPAALCQAACVLASRQGASKPSELWRFSIVRRRPSLSSSAGGRETSVREEQNN</sequence>
<evidence type="ECO:0000256" key="1">
    <source>
        <dbReference type="SAM" id="MobiDB-lite"/>
    </source>
</evidence>
<evidence type="ECO:0000313" key="2">
    <source>
        <dbReference type="EMBL" id="GCC41318.1"/>
    </source>
</evidence>
<proteinExistence type="predicted"/>
<feature type="region of interest" description="Disordered" evidence="1">
    <location>
        <begin position="57"/>
        <end position="76"/>
    </location>
</feature>